<sequence length="58" mass="5479">MTTEVKSSADQATGCCCGGGKAASTSTAQSEKLAAPAPTEAPKAEPAASSESKGCCGG</sequence>
<evidence type="ECO:0000313" key="3">
    <source>
        <dbReference type="Proteomes" id="UP001589799"/>
    </source>
</evidence>
<dbReference type="RefSeq" id="WP_377697190.1">
    <property type="nucleotide sequence ID" value="NZ_JBHLWE010000005.1"/>
</dbReference>
<dbReference type="EMBL" id="JBHLWE010000005">
    <property type="protein sequence ID" value="MFC0339518.1"/>
    <property type="molecule type" value="Genomic_DNA"/>
</dbReference>
<gene>
    <name evidence="2" type="ORF">ACFFII_01910</name>
</gene>
<feature type="compositionally biased region" description="Low complexity" evidence="1">
    <location>
        <begin position="31"/>
        <end position="58"/>
    </location>
</feature>
<feature type="region of interest" description="Disordered" evidence="1">
    <location>
        <begin position="1"/>
        <end position="58"/>
    </location>
</feature>
<comment type="caution">
    <text evidence="2">The sequence shown here is derived from an EMBL/GenBank/DDBJ whole genome shotgun (WGS) entry which is preliminary data.</text>
</comment>
<reference evidence="2 3" key="1">
    <citation type="submission" date="2024-09" db="EMBL/GenBank/DDBJ databases">
        <authorList>
            <person name="Sun Q."/>
            <person name="Mori K."/>
        </authorList>
    </citation>
    <scope>NUCLEOTIDE SEQUENCE [LARGE SCALE GENOMIC DNA]</scope>
    <source>
        <strain evidence="2 3">KCTC 22789</strain>
    </source>
</reference>
<organism evidence="2 3">
    <name type="scientific">Paracoccus niistensis</name>
    <dbReference type="NCBI Taxonomy" id="632935"/>
    <lineage>
        <taxon>Bacteria</taxon>
        <taxon>Pseudomonadati</taxon>
        <taxon>Pseudomonadota</taxon>
        <taxon>Alphaproteobacteria</taxon>
        <taxon>Rhodobacterales</taxon>
        <taxon>Paracoccaceae</taxon>
        <taxon>Paracoccus</taxon>
    </lineage>
</organism>
<accession>A0ABV6HZW3</accession>
<proteinExistence type="predicted"/>
<evidence type="ECO:0000256" key="1">
    <source>
        <dbReference type="SAM" id="MobiDB-lite"/>
    </source>
</evidence>
<protein>
    <submittedName>
        <fullName evidence="2">Uncharacterized protein</fullName>
    </submittedName>
</protein>
<name>A0ABV6HZW3_9RHOB</name>
<keyword evidence="3" id="KW-1185">Reference proteome</keyword>
<evidence type="ECO:0000313" key="2">
    <source>
        <dbReference type="EMBL" id="MFC0339518.1"/>
    </source>
</evidence>
<feature type="compositionally biased region" description="Polar residues" evidence="1">
    <location>
        <begin position="1"/>
        <end position="11"/>
    </location>
</feature>
<dbReference type="Proteomes" id="UP001589799">
    <property type="component" value="Unassembled WGS sequence"/>
</dbReference>